<dbReference type="EMBL" id="CAJNOJ010000121">
    <property type="protein sequence ID" value="CAF1153586.1"/>
    <property type="molecule type" value="Genomic_DNA"/>
</dbReference>
<evidence type="ECO:0000313" key="1">
    <source>
        <dbReference type="EMBL" id="CAF1153586.1"/>
    </source>
</evidence>
<evidence type="ECO:0000313" key="2">
    <source>
        <dbReference type="Proteomes" id="UP000663852"/>
    </source>
</evidence>
<sequence length="89" mass="10152">MSAESLTNEQRAQIFTKVLGRTITYEQQSINDFYNESIKFGLPHALVYHFLSTVSDIQPKSVTPQLSIILGRPLHTLEEWIKENAAAFQ</sequence>
<reference evidence="1" key="1">
    <citation type="submission" date="2021-02" db="EMBL/GenBank/DDBJ databases">
        <authorList>
            <person name="Nowell W R."/>
        </authorList>
    </citation>
    <scope>NUCLEOTIDE SEQUENCE</scope>
</reference>
<proteinExistence type="predicted"/>
<comment type="caution">
    <text evidence="1">The sequence shown here is derived from an EMBL/GenBank/DDBJ whole genome shotgun (WGS) entry which is preliminary data.</text>
</comment>
<dbReference type="Proteomes" id="UP000663852">
    <property type="component" value="Unassembled WGS sequence"/>
</dbReference>
<dbReference type="AlphaFoldDB" id="A0A814T0P4"/>
<accession>A0A814T0P4</accession>
<dbReference type="OrthoDB" id="10254221at2759"/>
<dbReference type="Gene3D" id="3.90.25.10">
    <property type="entry name" value="UDP-galactose 4-epimerase, domain 1"/>
    <property type="match status" value="1"/>
</dbReference>
<name>A0A814T0P4_ADIRI</name>
<organism evidence="1 2">
    <name type="scientific">Adineta ricciae</name>
    <name type="common">Rotifer</name>
    <dbReference type="NCBI Taxonomy" id="249248"/>
    <lineage>
        <taxon>Eukaryota</taxon>
        <taxon>Metazoa</taxon>
        <taxon>Spiralia</taxon>
        <taxon>Gnathifera</taxon>
        <taxon>Rotifera</taxon>
        <taxon>Eurotatoria</taxon>
        <taxon>Bdelloidea</taxon>
        <taxon>Adinetida</taxon>
        <taxon>Adinetidae</taxon>
        <taxon>Adineta</taxon>
    </lineage>
</organism>
<gene>
    <name evidence="1" type="ORF">EDS130_LOCUS22746</name>
</gene>
<protein>
    <submittedName>
        <fullName evidence="1">Uncharacterized protein</fullName>
    </submittedName>
</protein>